<comment type="similarity">
    <text evidence="2">Belongs to the VirD4/TraG family.</text>
</comment>
<evidence type="ECO:0000256" key="7">
    <source>
        <dbReference type="SAM" id="MobiDB-lite"/>
    </source>
</evidence>
<dbReference type="GO" id="GO:0005886">
    <property type="term" value="C:plasma membrane"/>
    <property type="evidence" value="ECO:0007669"/>
    <property type="project" value="UniProtKB-SubCell"/>
</dbReference>
<comment type="caution">
    <text evidence="8">The sequence shown here is derived from an EMBL/GenBank/DDBJ whole genome shotgun (WGS) entry which is preliminary data.</text>
</comment>
<dbReference type="Proteomes" id="UP000294937">
    <property type="component" value="Unassembled WGS sequence"/>
</dbReference>
<dbReference type="AlphaFoldDB" id="A0A4V2UV90"/>
<dbReference type="CDD" id="cd01127">
    <property type="entry name" value="TrwB_TraG_TraD_VirD4"/>
    <property type="match status" value="1"/>
</dbReference>
<dbReference type="PANTHER" id="PTHR37937">
    <property type="entry name" value="CONJUGATIVE TRANSFER: DNA TRANSPORT"/>
    <property type="match status" value="1"/>
</dbReference>
<dbReference type="Pfam" id="PF02534">
    <property type="entry name" value="T4SS-DNA_transf"/>
    <property type="match status" value="1"/>
</dbReference>
<name>A0A4V2UV90_9BACL</name>
<sequence length="631" mass="71275">MIQLNMRPVVGSILLTLILLVPSELLIAGVIVTFPNLNTIAQVLLSDPIGVLQQAANESIFSTIQFGVLAGAAWLAYKFYKLLSGGGKYKNAAFHGAHGTSQEATPSQIFDGRQFVKHTWNKSPQRNLENSSGLIFGLLDDRPVILPEETKIPNRNIFIVGPPGSAKTQGYVLTNVIHERERSIVLTDPKGELFEATYQLKKQQGYQVHLVNFKEMSVSDRYNPIDYIGKEIDAEQVATTIVMNSQQDQKPDFWTTAAVALLKTLLLYVKYECPENATMAKVQEILTVYGQTPEEMDEFFNRLEPDHPAYRSYQIVRLAEGKTRASIFIILGTMLSKYNSSEVREFTKKSDFNFDDIGKQKTILYVILPVADQTWEPLISTFFNQLFQRLYDVADRNFNRLPVSVNLLLDEFPNLGKIPGYEEILATCRSYGISCSTIVQSFGQLIDKYNKEKAEAILANCSLRYLLGVNDKLTAEYFSELIGKTTVQSSSKSVSKSKGGASDSSSENYVQRNLYTPDELMRLDREMAILLITGMNPARLKKIFQFEFFKGLLNDENKTSRFDFLKLERSASDASEIPQEEDQQSEELNDIESDLDALEEFMDGIEFLHDANEELGDSEQQREKPDQKKKA</sequence>
<keyword evidence="6" id="KW-0472">Membrane</keyword>
<accession>A0A4V2UV90</accession>
<keyword evidence="3" id="KW-1003">Cell membrane</keyword>
<feature type="region of interest" description="Disordered" evidence="7">
    <location>
        <begin position="609"/>
        <end position="631"/>
    </location>
</feature>
<evidence type="ECO:0000313" key="9">
    <source>
        <dbReference type="Proteomes" id="UP000294937"/>
    </source>
</evidence>
<organism evidence="8 9">
    <name type="scientific">Hazenella coriacea</name>
    <dbReference type="NCBI Taxonomy" id="1179467"/>
    <lineage>
        <taxon>Bacteria</taxon>
        <taxon>Bacillati</taxon>
        <taxon>Bacillota</taxon>
        <taxon>Bacilli</taxon>
        <taxon>Bacillales</taxon>
        <taxon>Thermoactinomycetaceae</taxon>
        <taxon>Hazenella</taxon>
    </lineage>
</organism>
<keyword evidence="5" id="KW-1133">Transmembrane helix</keyword>
<evidence type="ECO:0000256" key="4">
    <source>
        <dbReference type="ARBA" id="ARBA00022692"/>
    </source>
</evidence>
<dbReference type="PANTHER" id="PTHR37937:SF1">
    <property type="entry name" value="CONJUGATIVE TRANSFER: DNA TRANSPORT"/>
    <property type="match status" value="1"/>
</dbReference>
<gene>
    <name evidence="8" type="ORF">EDD58_103290</name>
</gene>
<protein>
    <submittedName>
        <fullName evidence="8">Type IV secretion system protein VirD4</fullName>
    </submittedName>
</protein>
<dbReference type="InterPro" id="IPR027417">
    <property type="entry name" value="P-loop_NTPase"/>
</dbReference>
<evidence type="ECO:0000256" key="6">
    <source>
        <dbReference type="ARBA" id="ARBA00023136"/>
    </source>
</evidence>
<dbReference type="OrthoDB" id="9766496at2"/>
<dbReference type="SUPFAM" id="SSF52540">
    <property type="entry name" value="P-loop containing nucleoside triphosphate hydrolases"/>
    <property type="match status" value="1"/>
</dbReference>
<evidence type="ECO:0000256" key="1">
    <source>
        <dbReference type="ARBA" id="ARBA00004651"/>
    </source>
</evidence>
<proteinExistence type="inferred from homology"/>
<evidence type="ECO:0000256" key="5">
    <source>
        <dbReference type="ARBA" id="ARBA00022989"/>
    </source>
</evidence>
<dbReference type="RefSeq" id="WP_131924247.1">
    <property type="nucleotide sequence ID" value="NZ_SMAG01000003.1"/>
</dbReference>
<evidence type="ECO:0000313" key="8">
    <source>
        <dbReference type="EMBL" id="TCS94867.1"/>
    </source>
</evidence>
<evidence type="ECO:0000256" key="3">
    <source>
        <dbReference type="ARBA" id="ARBA00022475"/>
    </source>
</evidence>
<keyword evidence="9" id="KW-1185">Reference proteome</keyword>
<evidence type="ECO:0000256" key="2">
    <source>
        <dbReference type="ARBA" id="ARBA00008806"/>
    </source>
</evidence>
<dbReference type="InterPro" id="IPR003688">
    <property type="entry name" value="TraG/VirD4"/>
</dbReference>
<reference evidence="8 9" key="1">
    <citation type="submission" date="2019-03" db="EMBL/GenBank/DDBJ databases">
        <title>Genomic Encyclopedia of Type Strains, Phase IV (KMG-IV): sequencing the most valuable type-strain genomes for metagenomic binning, comparative biology and taxonomic classification.</title>
        <authorList>
            <person name="Goeker M."/>
        </authorList>
    </citation>
    <scope>NUCLEOTIDE SEQUENCE [LARGE SCALE GENOMIC DNA]</scope>
    <source>
        <strain evidence="8 9">DSM 45707</strain>
    </source>
</reference>
<dbReference type="InterPro" id="IPR051539">
    <property type="entry name" value="T4SS-coupling_protein"/>
</dbReference>
<comment type="subcellular location">
    <subcellularLocation>
        <location evidence="1">Cell membrane</location>
        <topology evidence="1">Multi-pass membrane protein</topology>
    </subcellularLocation>
</comment>
<dbReference type="Gene3D" id="3.40.50.300">
    <property type="entry name" value="P-loop containing nucleotide triphosphate hydrolases"/>
    <property type="match status" value="1"/>
</dbReference>
<keyword evidence="4" id="KW-0812">Transmembrane</keyword>
<feature type="compositionally biased region" description="Basic and acidic residues" evidence="7">
    <location>
        <begin position="619"/>
        <end position="631"/>
    </location>
</feature>
<dbReference type="NCBIfam" id="NF045973">
    <property type="entry name" value="conju_CD1115"/>
    <property type="match status" value="1"/>
</dbReference>
<dbReference type="EMBL" id="SMAG01000003">
    <property type="protein sequence ID" value="TCS94867.1"/>
    <property type="molecule type" value="Genomic_DNA"/>
</dbReference>